<keyword evidence="3" id="KW-1185">Reference proteome</keyword>
<dbReference type="Proteomes" id="UP000261764">
    <property type="component" value="Chromosome I"/>
</dbReference>
<evidence type="ECO:0000313" key="2">
    <source>
        <dbReference type="EMBL" id="CDN40254.1"/>
    </source>
</evidence>
<reference evidence="2 3" key="1">
    <citation type="journal article" date="2015" name="Clin. Infect. Dis.">
        <title>Genomic Investigations unmask Mycoplasma amphoriforme, a new respiratory pathogen.</title>
        <authorList>
            <person name="Gillespie S.H."/>
            <person name="Ling C.L."/>
            <person name="Oravcova K."/>
            <person name="Pinheiro M."/>
            <person name="Wells L."/>
            <person name="Bryant J.M."/>
            <person name="McHugh T.D."/>
            <person name="Bebear C."/>
            <person name="Webster D."/>
            <person name="Harris S.R."/>
            <person name="Seth-Smith H.M."/>
            <person name="Thomson N.R."/>
        </authorList>
    </citation>
    <scope>NUCLEOTIDE SEQUENCE [LARGE SCALE GENOMIC DNA]</scope>
    <source>
        <strain evidence="2 3">A39</strain>
    </source>
</reference>
<proteinExistence type="predicted"/>
<sequence>MIKNKFLLVKNKLCAFFNQQHAAWKHWFLFLKRNFLNKINYQNSSLTIEQKRLLSKKRLTIFCYLLAVLFFIISGLLGVYGLGGYTFNVSQPNELSGKNFSFLSVWGFDASSPGSQGDLPFKKISPESAIPGHNVRFEINTPISTFWKLRFVLSIFAVLFATAAVGSALTGFFVMISYLKIAQKKTKKSYRPGHLVYAKFKT</sequence>
<dbReference type="AlphaFoldDB" id="A0A292IH37"/>
<organism evidence="2 3">
    <name type="scientific">Mycoplasma amphoriforme A39</name>
    <dbReference type="NCBI Taxonomy" id="572419"/>
    <lineage>
        <taxon>Bacteria</taxon>
        <taxon>Bacillati</taxon>
        <taxon>Mycoplasmatota</taxon>
        <taxon>Mollicutes</taxon>
        <taxon>Mycoplasmataceae</taxon>
        <taxon>Mycoplasma</taxon>
    </lineage>
</organism>
<keyword evidence="1" id="KW-0472">Membrane</keyword>
<feature type="transmembrane region" description="Helical" evidence="1">
    <location>
        <begin position="61"/>
        <end position="82"/>
    </location>
</feature>
<dbReference type="EMBL" id="HG937516">
    <property type="protein sequence ID" value="CDN40254.1"/>
    <property type="molecule type" value="Genomic_DNA"/>
</dbReference>
<accession>A0A292IH37</accession>
<protein>
    <submittedName>
        <fullName evidence="2">Uncharacterized protein</fullName>
    </submittedName>
</protein>
<evidence type="ECO:0000313" key="3">
    <source>
        <dbReference type="Proteomes" id="UP000261764"/>
    </source>
</evidence>
<evidence type="ECO:0000256" key="1">
    <source>
        <dbReference type="SAM" id="Phobius"/>
    </source>
</evidence>
<dbReference type="RefSeq" id="WP_343251596.1">
    <property type="nucleotide sequence ID" value="NZ_HG937516.1"/>
</dbReference>
<name>A0A292IH37_9MOLU</name>
<feature type="transmembrane region" description="Helical" evidence="1">
    <location>
        <begin position="151"/>
        <end position="179"/>
    </location>
</feature>
<keyword evidence="1" id="KW-1133">Transmembrane helix</keyword>
<gene>
    <name evidence="2" type="ORF">MAMA39_01300</name>
</gene>
<keyword evidence="1" id="KW-0812">Transmembrane</keyword>
<dbReference type="KEGG" id="mamp:MAMA39_01300"/>